<dbReference type="PROSITE" id="PS50152">
    <property type="entry name" value="25A_SYNTH_3"/>
    <property type="match status" value="1"/>
</dbReference>
<organism evidence="6 7">
    <name type="scientific">Apophysomyces ossiformis</name>
    <dbReference type="NCBI Taxonomy" id="679940"/>
    <lineage>
        <taxon>Eukaryota</taxon>
        <taxon>Fungi</taxon>
        <taxon>Fungi incertae sedis</taxon>
        <taxon>Mucoromycota</taxon>
        <taxon>Mucoromycotina</taxon>
        <taxon>Mucoromycetes</taxon>
        <taxon>Mucorales</taxon>
        <taxon>Mucorineae</taxon>
        <taxon>Mucoraceae</taxon>
        <taxon>Apophysomyces</taxon>
    </lineage>
</organism>
<evidence type="ECO:0000256" key="1">
    <source>
        <dbReference type="ARBA" id="ARBA00004184"/>
    </source>
</evidence>
<dbReference type="InterPro" id="IPR036291">
    <property type="entry name" value="NAD(P)-bd_dom_sf"/>
</dbReference>
<evidence type="ECO:0000256" key="2">
    <source>
        <dbReference type="SAM" id="MobiDB-lite"/>
    </source>
</evidence>
<dbReference type="Proteomes" id="UP000605846">
    <property type="component" value="Unassembled WGS sequence"/>
</dbReference>
<dbReference type="GO" id="GO:0006631">
    <property type="term" value="P:fatty acid metabolic process"/>
    <property type="evidence" value="ECO:0007669"/>
    <property type="project" value="TreeGrafter"/>
</dbReference>
<protein>
    <submittedName>
        <fullName evidence="6">Cyclin-dependent kinase inhibitor far1</fullName>
    </submittedName>
</protein>
<dbReference type="GO" id="GO:0008654">
    <property type="term" value="P:phospholipid biosynthetic process"/>
    <property type="evidence" value="ECO:0007669"/>
    <property type="project" value="TreeGrafter"/>
</dbReference>
<dbReference type="InterPro" id="IPR002123">
    <property type="entry name" value="Plipid/glycerol_acylTrfase"/>
</dbReference>
<dbReference type="GO" id="GO:0012505">
    <property type="term" value="C:endomembrane system"/>
    <property type="evidence" value="ECO:0007669"/>
    <property type="project" value="UniProtKB-SubCell"/>
</dbReference>
<keyword evidence="7" id="KW-1185">Reference proteome</keyword>
<evidence type="ECO:0000259" key="3">
    <source>
        <dbReference type="Pfam" id="PF01553"/>
    </source>
</evidence>
<feature type="domain" description="Thioester reductase (TE)" evidence="4">
    <location>
        <begin position="20"/>
        <end position="307"/>
    </location>
</feature>
<dbReference type="InterPro" id="IPR045520">
    <property type="entry name" value="GPAT/DHAPAT_C"/>
</dbReference>
<comment type="subcellular location">
    <subcellularLocation>
        <location evidence="1">Endomembrane system</location>
        <topology evidence="1">Peripheral membrane protein</topology>
    </subcellularLocation>
</comment>
<dbReference type="InterPro" id="IPR022284">
    <property type="entry name" value="GPAT/DHAPAT"/>
</dbReference>
<dbReference type="PANTHER" id="PTHR12563">
    <property type="entry name" value="GLYCEROL-3-PHOSPHATE ACYLTRANSFERASE"/>
    <property type="match status" value="1"/>
</dbReference>
<evidence type="ECO:0000313" key="7">
    <source>
        <dbReference type="Proteomes" id="UP000605846"/>
    </source>
</evidence>
<dbReference type="Pfam" id="PF19277">
    <property type="entry name" value="GPAT_C"/>
    <property type="match status" value="1"/>
</dbReference>
<comment type="caution">
    <text evidence="6">The sequence shown here is derived from an EMBL/GenBank/DDBJ whole genome shotgun (WGS) entry which is preliminary data.</text>
</comment>
<evidence type="ECO:0000313" key="6">
    <source>
        <dbReference type="EMBL" id="KAF7727803.1"/>
    </source>
</evidence>
<sequence length="1322" mass="150226">MEHETQTHDSTYYKGKTVLLTGATGIIGKAVLWKLIKAHGHELDKIYVLLRAGGHSKGTGGAHFRLMTEILNTKALARSQGQGTMDKLTAIPVDLSSPDIGLSTDDRARVRDSHVIIHCAGASEYGSTFDWSLEINVLATLRVMDLADECPELHAFVHMSSTHHLFPEEDEPVLEQIYDLGIGNPDDVLKELVTMDDQERAAVMKRIMQRYPTTQLFTKALAEHLILRRIDLRRNQKQHDTKKQWAIAIIRCSRIGPSLHEPYPGWMCGQAGVNAWIALHGRGIPVVHPDQGQRRVDVVPVDLLARFVVGCISALKPPGADMMLPYADAISRTILPLPHQNNSFDCDNDEDTIAADNLHPNIQFFPYIFHVTSTRIPTITWRQAYAVIQEYWLRTNHIQLLRAEDYFASSKALSKARFFIRYYLQSSDKPNQPDEPHIDAKWMDLASKILSCNEQLMRSDLIYDQKMFDALTSTWKENPDMSLAPFKDIDWENYFMQSCFGVHVHTMTQEMGLRTLRLPVGWDCALYTKMYPSILDKPIESVVYTADDVHKRINAMSELLSTCLQKPIRFMDQPGRKDKWVESLNDTLEDWCIQNAANPSLKDGQVVGQWKERMDDNNEVTKVIVLNDHRVGRTIQLVSERSGIDKDKVVGEAVKILVRMLERTQLSYVWFTGSFLKSFLQSMFSDIRVQKKTLEKVRDQIRGKRVVYVPFSKTLMDPLIVWYLAIRYQLPVPAMMLDEALAMLGPFSDLLRLGGTAFVKRDPNKRSALATSITAAYMQVLLREHGALLLLLELARSRTGNFQKLGDDGLLEMAMEAILEKNQSMSPIDANFKDTPRLQDLVFIPIHITYEHVPDLPLLVDQDLNYRPIAMAKRNTHVARTPSLSRPSEAKAARGHKTHKDALLRSKSNGRLLVGIGDLISLESFANKREETVSALSQELAQTIRQKQKDALLMSPISLVSSILLYSRIEEGGIELDRVCEQLAWLFQDIHARGLYVDREESEDSATIVVYCIELLNKAHKNVIAETKANHTTFRIGSRAESIRDVFLMDSLFSVVYLSFEKTVVTQAELLERFGFLAELFQQHGTASWDNESVFEELYHKYKKLEVLADDERGLVRRVVKPSEKLTRLSVLASFVYPVIDVVWVNLCALSVLGEVKGLPCSLLPTVSQWIGAHLISGRRTIYYEILSAEYSYWALESLMQIGLLTKRAVKEELSPDTQMLLQTLGLSTNDDLIQLNKFEERNTKDDPIAEVCRRIEAVRIKMHGHDDQVYEKSLWQMKNLIKTNPSLAIKHGAHLSKEEDGMIQLAWSLLQTMSTTFDCVT</sequence>
<dbReference type="GO" id="GO:0019432">
    <property type="term" value="P:triglyceride biosynthetic process"/>
    <property type="evidence" value="ECO:0007669"/>
    <property type="project" value="TreeGrafter"/>
</dbReference>
<dbReference type="Pfam" id="PF01553">
    <property type="entry name" value="Acyltransferase"/>
    <property type="match status" value="1"/>
</dbReference>
<dbReference type="InterPro" id="IPR013120">
    <property type="entry name" value="FAR_NAD-bd"/>
</dbReference>
<dbReference type="EMBL" id="JABAYA010000049">
    <property type="protein sequence ID" value="KAF7727803.1"/>
    <property type="molecule type" value="Genomic_DNA"/>
</dbReference>
<dbReference type="Pfam" id="PF07993">
    <property type="entry name" value="NAD_binding_4"/>
    <property type="match status" value="1"/>
</dbReference>
<gene>
    <name evidence="6" type="primary">FAR1_1</name>
    <name evidence="6" type="ORF">EC973_007034</name>
</gene>
<dbReference type="PANTHER" id="PTHR12563:SF17">
    <property type="entry name" value="DIHYDROXYACETONE PHOSPHATE ACYLTRANSFERASE"/>
    <property type="match status" value="1"/>
</dbReference>
<dbReference type="OrthoDB" id="429813at2759"/>
<evidence type="ECO:0000259" key="4">
    <source>
        <dbReference type="Pfam" id="PF07993"/>
    </source>
</evidence>
<dbReference type="Gene3D" id="3.40.50.720">
    <property type="entry name" value="NAD(P)-binding Rossmann-like Domain"/>
    <property type="match status" value="1"/>
</dbReference>
<dbReference type="SUPFAM" id="SSF51735">
    <property type="entry name" value="NAD(P)-binding Rossmann-fold domains"/>
    <property type="match status" value="1"/>
</dbReference>
<evidence type="ECO:0000259" key="5">
    <source>
        <dbReference type="Pfam" id="PF19277"/>
    </source>
</evidence>
<dbReference type="GO" id="GO:0031966">
    <property type="term" value="C:mitochondrial membrane"/>
    <property type="evidence" value="ECO:0007669"/>
    <property type="project" value="TreeGrafter"/>
</dbReference>
<feature type="domain" description="GPAT/DHAPAT C-terminal" evidence="5">
    <location>
        <begin position="905"/>
        <end position="1207"/>
    </location>
</feature>
<dbReference type="GO" id="GO:0004366">
    <property type="term" value="F:glycerol-3-phosphate O-acyltransferase activity"/>
    <property type="evidence" value="ECO:0007669"/>
    <property type="project" value="TreeGrafter"/>
</dbReference>
<proteinExistence type="predicted"/>
<feature type="region of interest" description="Disordered" evidence="2">
    <location>
        <begin position="877"/>
        <end position="900"/>
    </location>
</feature>
<reference evidence="6" key="1">
    <citation type="submission" date="2020-01" db="EMBL/GenBank/DDBJ databases">
        <title>Genome Sequencing of Three Apophysomyces-Like Fungal Strains Confirms a Novel Fungal Genus in the Mucoromycota with divergent Burkholderia-like Endosymbiotic Bacteria.</title>
        <authorList>
            <person name="Stajich J.E."/>
            <person name="Macias A.M."/>
            <person name="Carter-House D."/>
            <person name="Lovett B."/>
            <person name="Kasson L.R."/>
            <person name="Berry K."/>
            <person name="Grigoriev I."/>
            <person name="Chang Y."/>
            <person name="Spatafora J."/>
            <person name="Kasson M.T."/>
        </authorList>
    </citation>
    <scope>NUCLEOTIDE SEQUENCE</scope>
    <source>
        <strain evidence="6">NRRL A-21654</strain>
    </source>
</reference>
<name>A0A8H7ERX3_9FUNG</name>
<dbReference type="GO" id="GO:0006072">
    <property type="term" value="P:glycerol-3-phosphate metabolic process"/>
    <property type="evidence" value="ECO:0007669"/>
    <property type="project" value="TreeGrafter"/>
</dbReference>
<accession>A0A8H7ERX3</accession>
<feature type="domain" description="Phospholipid/glycerol acyltransferase" evidence="3">
    <location>
        <begin position="692"/>
        <end position="825"/>
    </location>
</feature>